<dbReference type="KEGG" id="ahb:bsdtb5_30040"/>
<dbReference type="Proteomes" id="UP000595897">
    <property type="component" value="Chromosome"/>
</dbReference>
<dbReference type="NCBIfam" id="NF004471">
    <property type="entry name" value="PRK05803.1"/>
    <property type="match status" value="1"/>
</dbReference>
<dbReference type="NCBIfam" id="TIGR02937">
    <property type="entry name" value="sigma70-ECF"/>
    <property type="match status" value="1"/>
</dbReference>
<dbReference type="InterPro" id="IPR000943">
    <property type="entry name" value="RNA_pol_sigma70"/>
</dbReference>
<dbReference type="NCBIfam" id="TIGR02846">
    <property type="entry name" value="spore_sigmaK"/>
    <property type="match status" value="1"/>
</dbReference>
<keyword evidence="10" id="KW-1185">Reference proteome</keyword>
<dbReference type="GO" id="GO:0016987">
    <property type="term" value="F:sigma factor activity"/>
    <property type="evidence" value="ECO:0007669"/>
    <property type="project" value="UniProtKB-KW"/>
</dbReference>
<evidence type="ECO:0000313" key="10">
    <source>
        <dbReference type="Proteomes" id="UP000595897"/>
    </source>
</evidence>
<dbReference type="InterPro" id="IPR013324">
    <property type="entry name" value="RNA_pol_sigma_r3/r4-like"/>
</dbReference>
<organism evidence="9 10">
    <name type="scientific">Anaeromicropila herbilytica</name>
    <dbReference type="NCBI Taxonomy" id="2785025"/>
    <lineage>
        <taxon>Bacteria</taxon>
        <taxon>Bacillati</taxon>
        <taxon>Bacillota</taxon>
        <taxon>Clostridia</taxon>
        <taxon>Lachnospirales</taxon>
        <taxon>Lachnospiraceae</taxon>
        <taxon>Anaeromicropila</taxon>
    </lineage>
</organism>
<evidence type="ECO:0000313" key="9">
    <source>
        <dbReference type="EMBL" id="BCN31709.1"/>
    </source>
</evidence>
<comment type="function">
    <text evidence="7">Sigma factors are initiation factors that promote the attachment of RNA polymerase to specific initiation sites and are then released.</text>
</comment>
<dbReference type="Pfam" id="PF04542">
    <property type="entry name" value="Sigma70_r2"/>
    <property type="match status" value="1"/>
</dbReference>
<dbReference type="GO" id="GO:0030435">
    <property type="term" value="P:sporulation resulting in formation of a cellular spore"/>
    <property type="evidence" value="ECO:0007669"/>
    <property type="project" value="UniProtKB-KW"/>
</dbReference>
<keyword evidence="4 7" id="KW-0731">Sigma factor</keyword>
<dbReference type="RefSeq" id="WP_271712811.1">
    <property type="nucleotide sequence ID" value="NZ_AP024169.1"/>
</dbReference>
<dbReference type="PROSITE" id="PS00715">
    <property type="entry name" value="SIGMA70_1"/>
    <property type="match status" value="1"/>
</dbReference>
<dbReference type="GO" id="GO:0006352">
    <property type="term" value="P:DNA-templated transcription initiation"/>
    <property type="evidence" value="ECO:0007669"/>
    <property type="project" value="InterPro"/>
</dbReference>
<evidence type="ECO:0000256" key="6">
    <source>
        <dbReference type="ARBA" id="ARBA00023163"/>
    </source>
</evidence>
<dbReference type="AlphaFoldDB" id="A0A7R7EMX7"/>
<keyword evidence="3 7" id="KW-0805">Transcription regulation</keyword>
<name>A0A7R7EMX7_9FIRM</name>
<evidence type="ECO:0000256" key="2">
    <source>
        <dbReference type="ARBA" id="ARBA00022969"/>
    </source>
</evidence>
<keyword evidence="5 7" id="KW-0238">DNA-binding</keyword>
<proteinExistence type="inferred from homology"/>
<dbReference type="InterPro" id="IPR050813">
    <property type="entry name" value="Sigma-70_Factor"/>
</dbReference>
<keyword evidence="2" id="KW-0749">Sporulation</keyword>
<reference evidence="9 10" key="1">
    <citation type="submission" date="2020-11" db="EMBL/GenBank/DDBJ databases">
        <title>Draft genome sequencing of a Lachnospiraceae strain isolated from anoxic soil subjected to BSD treatment.</title>
        <authorList>
            <person name="Uek A."/>
            <person name="Tonouchi A."/>
        </authorList>
    </citation>
    <scope>NUCLEOTIDE SEQUENCE [LARGE SCALE GENOMIC DNA]</scope>
    <source>
        <strain evidence="9 10">TB5</strain>
    </source>
</reference>
<feature type="domain" description="HTH cro/C1-type" evidence="8">
    <location>
        <begin position="175"/>
        <end position="195"/>
    </location>
</feature>
<keyword evidence="6 7" id="KW-0804">Transcription</keyword>
<dbReference type="PROSITE" id="PS50943">
    <property type="entry name" value="HTH_CROC1"/>
    <property type="match status" value="1"/>
</dbReference>
<gene>
    <name evidence="9" type="primary">sigK</name>
    <name evidence="9" type="ORF">bsdtb5_30040</name>
</gene>
<dbReference type="Gene3D" id="1.20.120.1810">
    <property type="match status" value="1"/>
</dbReference>
<evidence type="ECO:0000259" key="8">
    <source>
        <dbReference type="PROSITE" id="PS50943"/>
    </source>
</evidence>
<dbReference type="GO" id="GO:0003677">
    <property type="term" value="F:DNA binding"/>
    <property type="evidence" value="ECO:0007669"/>
    <property type="project" value="UniProtKB-KW"/>
</dbReference>
<dbReference type="PIRSF" id="PIRSF000770">
    <property type="entry name" value="RNA_pol_sigma-SigE/K"/>
    <property type="match status" value="1"/>
</dbReference>
<evidence type="ECO:0000256" key="5">
    <source>
        <dbReference type="ARBA" id="ARBA00023125"/>
    </source>
</evidence>
<dbReference type="CDD" id="cd06171">
    <property type="entry name" value="Sigma70_r4"/>
    <property type="match status" value="1"/>
</dbReference>
<dbReference type="Pfam" id="PF04545">
    <property type="entry name" value="Sigma70_r4"/>
    <property type="match status" value="1"/>
</dbReference>
<dbReference type="PANTHER" id="PTHR30376">
    <property type="entry name" value="SIGMA FACTOR RPOH HEAT SHOCK RELATED"/>
    <property type="match status" value="1"/>
</dbReference>
<sequence length="211" mass="24256">MKSFPKPLSTKEEKEYLKQCKDGCKEARDTLIERNLRLVAHIVKKYNVGDREVDDLISIGTIGLIKAIDNFDMDKGIRLATYASKCIENELLMMLRNAKKLSKEVYLYEPIGADREGNEINLLDVIECVDADVVENLELEDNVKKLYNLIGSVLTQRERQIIELRYGLGIGEEVTQREIAIKLGISRSYVSRIEKKALKKLYNNFELLDKK</sequence>
<evidence type="ECO:0000256" key="4">
    <source>
        <dbReference type="ARBA" id="ARBA00023082"/>
    </source>
</evidence>
<dbReference type="InterPro" id="IPR001387">
    <property type="entry name" value="Cro/C1-type_HTH"/>
</dbReference>
<dbReference type="PRINTS" id="PR00046">
    <property type="entry name" value="SIGMA70FCT"/>
</dbReference>
<dbReference type="InterPro" id="IPR013325">
    <property type="entry name" value="RNA_pol_sigma_r2"/>
</dbReference>
<dbReference type="SUPFAM" id="SSF88946">
    <property type="entry name" value="Sigma2 domain of RNA polymerase sigma factors"/>
    <property type="match status" value="1"/>
</dbReference>
<dbReference type="Gene3D" id="1.10.10.10">
    <property type="entry name" value="Winged helix-like DNA-binding domain superfamily/Winged helix DNA-binding domain"/>
    <property type="match status" value="1"/>
</dbReference>
<dbReference type="EMBL" id="AP024169">
    <property type="protein sequence ID" value="BCN31709.1"/>
    <property type="molecule type" value="Genomic_DNA"/>
</dbReference>
<evidence type="ECO:0000256" key="7">
    <source>
        <dbReference type="RuleBase" id="RU362124"/>
    </source>
</evidence>
<dbReference type="SUPFAM" id="SSF88659">
    <property type="entry name" value="Sigma3 and sigma4 domains of RNA polymerase sigma factors"/>
    <property type="match status" value="1"/>
</dbReference>
<evidence type="ECO:0000256" key="1">
    <source>
        <dbReference type="ARBA" id="ARBA00007788"/>
    </source>
</evidence>
<comment type="similarity">
    <text evidence="1 7">Belongs to the sigma-70 factor family.</text>
</comment>
<accession>A0A7R7EMX7</accession>
<dbReference type="InterPro" id="IPR014209">
    <property type="entry name" value="RNA_pol_sigma-K"/>
</dbReference>
<dbReference type="InterPro" id="IPR036388">
    <property type="entry name" value="WH-like_DNA-bd_sf"/>
</dbReference>
<dbReference type="InterPro" id="IPR007627">
    <property type="entry name" value="RNA_pol_sigma70_r2"/>
</dbReference>
<dbReference type="PROSITE" id="PS00716">
    <property type="entry name" value="SIGMA70_2"/>
    <property type="match status" value="1"/>
</dbReference>
<dbReference type="PANTHER" id="PTHR30376:SF3">
    <property type="entry name" value="RNA POLYMERASE SIGMA FACTOR RPOH"/>
    <property type="match status" value="1"/>
</dbReference>
<protein>
    <recommendedName>
        <fullName evidence="7">RNA polymerase sigma factor</fullName>
    </recommendedName>
</protein>
<dbReference type="InterPro" id="IPR014284">
    <property type="entry name" value="RNA_pol_sigma-70_dom"/>
</dbReference>
<evidence type="ECO:0000256" key="3">
    <source>
        <dbReference type="ARBA" id="ARBA00023015"/>
    </source>
</evidence>
<dbReference type="InterPro" id="IPR007630">
    <property type="entry name" value="RNA_pol_sigma70_r4"/>
</dbReference>